<dbReference type="InterPro" id="IPR042100">
    <property type="entry name" value="Bug_dom1"/>
</dbReference>
<name>A0ABV8P294_9BURK</name>
<dbReference type="PANTHER" id="PTHR42928:SF5">
    <property type="entry name" value="BLR1237 PROTEIN"/>
    <property type="match status" value="1"/>
</dbReference>
<dbReference type="Pfam" id="PF03401">
    <property type="entry name" value="TctC"/>
    <property type="match status" value="1"/>
</dbReference>
<reference evidence="3" key="1">
    <citation type="journal article" date="2019" name="Int. J. Syst. Evol. Microbiol.">
        <title>The Global Catalogue of Microorganisms (GCM) 10K type strain sequencing project: providing services to taxonomists for standard genome sequencing and annotation.</title>
        <authorList>
            <consortium name="The Broad Institute Genomics Platform"/>
            <consortium name="The Broad Institute Genome Sequencing Center for Infectious Disease"/>
            <person name="Wu L."/>
            <person name="Ma J."/>
        </authorList>
    </citation>
    <scope>NUCLEOTIDE SEQUENCE [LARGE SCALE GENOMIC DNA]</scope>
    <source>
        <strain evidence="3">LMG 24813</strain>
    </source>
</reference>
<dbReference type="EMBL" id="JBHSBV010000011">
    <property type="protein sequence ID" value="MFC4203330.1"/>
    <property type="molecule type" value="Genomic_DNA"/>
</dbReference>
<evidence type="ECO:0000313" key="3">
    <source>
        <dbReference type="Proteomes" id="UP001595848"/>
    </source>
</evidence>
<evidence type="ECO:0000313" key="2">
    <source>
        <dbReference type="EMBL" id="MFC4203330.1"/>
    </source>
</evidence>
<organism evidence="2 3">
    <name type="scientific">Candidimonas humi</name>
    <dbReference type="NCBI Taxonomy" id="683355"/>
    <lineage>
        <taxon>Bacteria</taxon>
        <taxon>Pseudomonadati</taxon>
        <taxon>Pseudomonadota</taxon>
        <taxon>Betaproteobacteria</taxon>
        <taxon>Burkholderiales</taxon>
        <taxon>Alcaligenaceae</taxon>
        <taxon>Candidimonas</taxon>
    </lineage>
</organism>
<dbReference type="InterPro" id="IPR005064">
    <property type="entry name" value="BUG"/>
</dbReference>
<dbReference type="SUPFAM" id="SSF53850">
    <property type="entry name" value="Periplasmic binding protein-like II"/>
    <property type="match status" value="1"/>
</dbReference>
<proteinExistence type="inferred from homology"/>
<dbReference type="Gene3D" id="3.40.190.10">
    <property type="entry name" value="Periplasmic binding protein-like II"/>
    <property type="match status" value="1"/>
</dbReference>
<dbReference type="PANTHER" id="PTHR42928">
    <property type="entry name" value="TRICARBOXYLATE-BINDING PROTEIN"/>
    <property type="match status" value="1"/>
</dbReference>
<evidence type="ECO:0000256" key="1">
    <source>
        <dbReference type="ARBA" id="ARBA00006987"/>
    </source>
</evidence>
<protein>
    <submittedName>
        <fullName evidence="2">Bug family tripartite tricarboxylate transporter substrate binding protein</fullName>
    </submittedName>
</protein>
<dbReference type="Gene3D" id="3.40.190.150">
    <property type="entry name" value="Bordetella uptake gene, domain 1"/>
    <property type="match status" value="1"/>
</dbReference>
<comment type="similarity">
    <text evidence="1">Belongs to the UPF0065 (bug) family.</text>
</comment>
<keyword evidence="3" id="KW-1185">Reference proteome</keyword>
<dbReference type="PIRSF" id="PIRSF017082">
    <property type="entry name" value="YflP"/>
    <property type="match status" value="1"/>
</dbReference>
<comment type="caution">
    <text evidence="2">The sequence shown here is derived from an EMBL/GenBank/DDBJ whole genome shotgun (WGS) entry which is preliminary data.</text>
</comment>
<sequence length="361" mass="37277">MKTAVLNNFSRMGSGKTVASAAKLAGGASSKLMHRLGHALPIILFSAASVLCAKDAAAKGYPDHPITVVVPDGAGGGMDLIGRVVSSEMANILHQSILVMDKPGASGSIGAVQVATQPPDGYTVLLGQTAQFAINPHLYAKLPYDPVKGFIPIVILAEAPNVITVGEKSPYHNVKGLLAAAAKANTHGHKLNFATPGTGTVSHLTGELLQHSAGVQLAHIPYKGAQAAITDTIAGRVDMLMTSVPTSLGQIKSGMLRAIAVTDAKRNPALPNVPTIGESGYPGFNAGTWYGLFVPSNTPQSIVQRLNAAANKALKSPHVIKTIHLEGGEVLGGTSSAFAALIRADSAKWGKVIKEAHIKVQ</sequence>
<dbReference type="RefSeq" id="WP_246600861.1">
    <property type="nucleotide sequence ID" value="NZ_JAHTBN010000014.1"/>
</dbReference>
<accession>A0ABV8P294</accession>
<gene>
    <name evidence="2" type="ORF">ACFOY1_20445</name>
</gene>
<dbReference type="Proteomes" id="UP001595848">
    <property type="component" value="Unassembled WGS sequence"/>
</dbReference>
<dbReference type="CDD" id="cd13578">
    <property type="entry name" value="PBP2_Bug27"/>
    <property type="match status" value="1"/>
</dbReference>